<evidence type="ECO:0000256" key="2">
    <source>
        <dbReference type="ARBA" id="ARBA00009347"/>
    </source>
</evidence>
<dbReference type="CDD" id="cd00567">
    <property type="entry name" value="ACAD"/>
    <property type="match status" value="1"/>
</dbReference>
<reference evidence="9" key="1">
    <citation type="journal article" date="2019" name="Int. J. Syst. Evol. Microbiol.">
        <title>The Global Catalogue of Microorganisms (GCM) 10K type strain sequencing project: providing services to taxonomists for standard genome sequencing and annotation.</title>
        <authorList>
            <consortium name="The Broad Institute Genomics Platform"/>
            <consortium name="The Broad Institute Genome Sequencing Center for Infectious Disease"/>
            <person name="Wu L."/>
            <person name="Ma J."/>
        </authorList>
    </citation>
    <scope>NUCLEOTIDE SEQUENCE [LARGE SCALE GENOMIC DNA]</scope>
    <source>
        <strain evidence="9">JCM 13249</strain>
    </source>
</reference>
<dbReference type="RefSeq" id="WP_344076703.1">
    <property type="nucleotide sequence ID" value="NZ_BAAALS010000002.1"/>
</dbReference>
<evidence type="ECO:0000259" key="6">
    <source>
        <dbReference type="Pfam" id="PF00441"/>
    </source>
</evidence>
<dbReference type="InterPro" id="IPR009100">
    <property type="entry name" value="AcylCoA_DH/oxidase_NM_dom_sf"/>
</dbReference>
<dbReference type="Gene3D" id="2.40.110.10">
    <property type="entry name" value="Butyryl-CoA Dehydrogenase, subunit A, domain 2"/>
    <property type="match status" value="1"/>
</dbReference>
<evidence type="ECO:0000256" key="3">
    <source>
        <dbReference type="ARBA" id="ARBA00022630"/>
    </source>
</evidence>
<protein>
    <submittedName>
        <fullName evidence="8">Acyl-CoA dehydrogenase family protein</fullName>
    </submittedName>
</protein>
<dbReference type="Gene3D" id="1.20.140.10">
    <property type="entry name" value="Butyryl-CoA Dehydrogenase, subunit A, domain 3"/>
    <property type="match status" value="1"/>
</dbReference>
<dbReference type="PANTHER" id="PTHR43884">
    <property type="entry name" value="ACYL-COA DEHYDROGENASE"/>
    <property type="match status" value="1"/>
</dbReference>
<evidence type="ECO:0000313" key="9">
    <source>
        <dbReference type="Proteomes" id="UP001500655"/>
    </source>
</evidence>
<evidence type="ECO:0000259" key="7">
    <source>
        <dbReference type="Pfam" id="PF02771"/>
    </source>
</evidence>
<dbReference type="PANTHER" id="PTHR43884:SF20">
    <property type="entry name" value="ACYL-COA DEHYDROGENASE FADE28"/>
    <property type="match status" value="1"/>
</dbReference>
<dbReference type="InterPro" id="IPR009075">
    <property type="entry name" value="AcylCo_DH/oxidase_C"/>
</dbReference>
<dbReference type="InterPro" id="IPR037069">
    <property type="entry name" value="AcylCoA_DH/ox_N_sf"/>
</dbReference>
<gene>
    <name evidence="8" type="ORF">GCM10009681_07030</name>
</gene>
<dbReference type="InterPro" id="IPR046373">
    <property type="entry name" value="Acyl-CoA_Oxase/DH_mid-dom_sf"/>
</dbReference>
<evidence type="ECO:0000256" key="5">
    <source>
        <dbReference type="ARBA" id="ARBA00023002"/>
    </source>
</evidence>
<dbReference type="Gene3D" id="1.10.540.10">
    <property type="entry name" value="Acyl-CoA dehydrogenase/oxidase, N-terminal domain"/>
    <property type="match status" value="1"/>
</dbReference>
<accession>A0ABP4VXQ6</accession>
<organism evidence="8 9">
    <name type="scientific">Luedemannella helvata</name>
    <dbReference type="NCBI Taxonomy" id="349315"/>
    <lineage>
        <taxon>Bacteria</taxon>
        <taxon>Bacillati</taxon>
        <taxon>Actinomycetota</taxon>
        <taxon>Actinomycetes</taxon>
        <taxon>Micromonosporales</taxon>
        <taxon>Micromonosporaceae</taxon>
        <taxon>Luedemannella</taxon>
    </lineage>
</organism>
<evidence type="ECO:0000256" key="4">
    <source>
        <dbReference type="ARBA" id="ARBA00022827"/>
    </source>
</evidence>
<sequence length="371" mass="38666">MSDFSWSSDQQQFRQSVRRFFAAHSDEPAVRRAMATPEGHDPAVWAAMASQLGVQGLAVPEAYGGGGFTIAEAAIVHEEAGRVLLCGPLLASASLAAPALAHIGGEAAERYLPDIASGACIATLALNEPAGTWSARSTTTTARPIGAGRYALTGIKAYVLDGALADLLLVAARTDEGPGLFAVAADANGLVRTPQQTLDPTRRLARIELRDCPGTLLAAAGEAEASIAAALMTGAIALAAEQVGGSERALELSVDHAKLREQFGRPIGAFQAIRHRLADLYLAVETARSVATHAALVAARGGDATALAHLARSACSRAYRDVSEAMIQVHGATGFTWEHVSQLYYKRARCDAELLGSPDEHRMALAAAVGL</sequence>
<name>A0ABP4VXQ6_9ACTN</name>
<comment type="cofactor">
    <cofactor evidence="1">
        <name>FAD</name>
        <dbReference type="ChEBI" id="CHEBI:57692"/>
    </cofactor>
</comment>
<keyword evidence="4" id="KW-0274">FAD</keyword>
<keyword evidence="3" id="KW-0285">Flavoprotein</keyword>
<dbReference type="InterPro" id="IPR013786">
    <property type="entry name" value="AcylCoA_DH/ox_N"/>
</dbReference>
<feature type="domain" description="Acyl-CoA dehydrogenase/oxidase N-terminal" evidence="7">
    <location>
        <begin position="8"/>
        <end position="118"/>
    </location>
</feature>
<dbReference type="SUPFAM" id="SSF56645">
    <property type="entry name" value="Acyl-CoA dehydrogenase NM domain-like"/>
    <property type="match status" value="1"/>
</dbReference>
<keyword evidence="9" id="KW-1185">Reference proteome</keyword>
<evidence type="ECO:0000313" key="8">
    <source>
        <dbReference type="EMBL" id="GAA1738837.1"/>
    </source>
</evidence>
<evidence type="ECO:0000256" key="1">
    <source>
        <dbReference type="ARBA" id="ARBA00001974"/>
    </source>
</evidence>
<dbReference type="EMBL" id="BAAALS010000002">
    <property type="protein sequence ID" value="GAA1738837.1"/>
    <property type="molecule type" value="Genomic_DNA"/>
</dbReference>
<comment type="similarity">
    <text evidence="2">Belongs to the acyl-CoA dehydrogenase family.</text>
</comment>
<keyword evidence="5" id="KW-0560">Oxidoreductase</keyword>
<dbReference type="Pfam" id="PF00441">
    <property type="entry name" value="Acyl-CoA_dh_1"/>
    <property type="match status" value="1"/>
</dbReference>
<feature type="domain" description="Acyl-CoA dehydrogenase/oxidase C-terminal" evidence="6">
    <location>
        <begin position="228"/>
        <end position="369"/>
    </location>
</feature>
<dbReference type="SUPFAM" id="SSF47203">
    <property type="entry name" value="Acyl-CoA dehydrogenase C-terminal domain-like"/>
    <property type="match status" value="1"/>
</dbReference>
<proteinExistence type="inferred from homology"/>
<dbReference type="Proteomes" id="UP001500655">
    <property type="component" value="Unassembled WGS sequence"/>
</dbReference>
<dbReference type="Pfam" id="PF02771">
    <property type="entry name" value="Acyl-CoA_dh_N"/>
    <property type="match status" value="1"/>
</dbReference>
<dbReference type="InterPro" id="IPR036250">
    <property type="entry name" value="AcylCo_DH-like_C"/>
</dbReference>
<comment type="caution">
    <text evidence="8">The sequence shown here is derived from an EMBL/GenBank/DDBJ whole genome shotgun (WGS) entry which is preliminary data.</text>
</comment>